<evidence type="ECO:0000256" key="1">
    <source>
        <dbReference type="ARBA" id="ARBA00009477"/>
    </source>
</evidence>
<reference evidence="5" key="1">
    <citation type="submission" date="2017-09" db="EMBL/GenBank/DDBJ databases">
        <title>Depth-based differentiation of microbial function through sediment-hosted aquifers and enrichment of novel symbionts in the deep terrestrial subsurface.</title>
        <authorList>
            <person name="Probst A.J."/>
            <person name="Ladd B."/>
            <person name="Jarett J.K."/>
            <person name="Geller-Mcgrath D.E."/>
            <person name="Sieber C.M.K."/>
            <person name="Emerson J.B."/>
            <person name="Anantharaman K."/>
            <person name="Thomas B.C."/>
            <person name="Malmstrom R."/>
            <person name="Stieglmeier M."/>
            <person name="Klingl A."/>
            <person name="Woyke T."/>
            <person name="Ryan C.M."/>
            <person name="Banfield J.F."/>
        </authorList>
    </citation>
    <scope>NUCLEOTIDE SEQUENCE [LARGE SCALE GENOMIC DNA]</scope>
</reference>
<dbReference type="AlphaFoldDB" id="A0A2M7BQA3"/>
<comment type="caution">
    <text evidence="4">The sequence shown here is derived from an EMBL/GenBank/DDBJ whole genome shotgun (WGS) entry which is preliminary data.</text>
</comment>
<dbReference type="Proteomes" id="UP000229191">
    <property type="component" value="Unassembled WGS sequence"/>
</dbReference>
<organism evidence="4 5">
    <name type="scientific">Candidatus Shapirobacteria bacterium CG03_land_8_20_14_0_80_35_14</name>
    <dbReference type="NCBI Taxonomy" id="1974878"/>
    <lineage>
        <taxon>Bacteria</taxon>
        <taxon>Candidatus Shapironibacteriota</taxon>
    </lineage>
</organism>
<comment type="similarity">
    <text evidence="1">Belongs to the membrane fusion protein (MFP) (TC 8.A.1) family.</text>
</comment>
<dbReference type="PANTHER" id="PTHR30469">
    <property type="entry name" value="MULTIDRUG RESISTANCE PROTEIN MDTA"/>
    <property type="match status" value="1"/>
</dbReference>
<accession>A0A2M7BQA3</accession>
<dbReference type="Gene3D" id="2.40.50.100">
    <property type="match status" value="1"/>
</dbReference>
<protein>
    <recommendedName>
        <fullName evidence="3">YknX-like C-terminal permuted SH3-like domain-containing protein</fullName>
    </recommendedName>
</protein>
<evidence type="ECO:0000313" key="4">
    <source>
        <dbReference type="EMBL" id="PIV07652.1"/>
    </source>
</evidence>
<evidence type="ECO:0000256" key="2">
    <source>
        <dbReference type="SAM" id="Phobius"/>
    </source>
</evidence>
<gene>
    <name evidence="4" type="ORF">COS53_01270</name>
</gene>
<dbReference type="InterPro" id="IPR006143">
    <property type="entry name" value="RND_pump_MFP"/>
</dbReference>
<feature type="domain" description="YknX-like C-terminal permuted SH3-like" evidence="3">
    <location>
        <begin position="284"/>
        <end position="339"/>
    </location>
</feature>
<dbReference type="NCBIfam" id="TIGR01730">
    <property type="entry name" value="RND_mfp"/>
    <property type="match status" value="1"/>
</dbReference>
<evidence type="ECO:0000313" key="5">
    <source>
        <dbReference type="Proteomes" id="UP000229191"/>
    </source>
</evidence>
<dbReference type="InterPro" id="IPR058637">
    <property type="entry name" value="YknX-like_C"/>
</dbReference>
<dbReference type="PANTHER" id="PTHR30469:SF33">
    <property type="entry name" value="SLR1207 PROTEIN"/>
    <property type="match status" value="1"/>
</dbReference>
<dbReference type="Gene3D" id="2.40.420.20">
    <property type="match status" value="1"/>
</dbReference>
<proteinExistence type="inferred from homology"/>
<dbReference type="GO" id="GO:0015562">
    <property type="term" value="F:efflux transmembrane transporter activity"/>
    <property type="evidence" value="ECO:0007669"/>
    <property type="project" value="TreeGrafter"/>
</dbReference>
<evidence type="ECO:0000259" key="3">
    <source>
        <dbReference type="Pfam" id="PF25989"/>
    </source>
</evidence>
<keyword evidence="2" id="KW-0472">Membrane</keyword>
<dbReference type="GO" id="GO:1990281">
    <property type="term" value="C:efflux pump complex"/>
    <property type="evidence" value="ECO:0007669"/>
    <property type="project" value="TreeGrafter"/>
</dbReference>
<keyword evidence="2" id="KW-0812">Transmembrane</keyword>
<dbReference type="EMBL" id="PEVB01000038">
    <property type="protein sequence ID" value="PIV07652.1"/>
    <property type="molecule type" value="Genomic_DNA"/>
</dbReference>
<dbReference type="Pfam" id="PF25989">
    <property type="entry name" value="YknX_C"/>
    <property type="match status" value="1"/>
</dbReference>
<dbReference type="SUPFAM" id="SSF111369">
    <property type="entry name" value="HlyD-like secretion proteins"/>
    <property type="match status" value="1"/>
</dbReference>
<sequence>MNKTTKIILSIIVVIILFFVVRNFTTKPTSATTLNSKTDTIISPKIEEIKDRITLSGSIYATDVVVLKFQNSGKLNWIGVKVGDHVKKWQVLATLDSKQLKKNLQTQFNDYESQLSTFTDVNESYKNKIITDTIKRILTRTQNSLDNDVIAYEIADMAIKESKLITPIDGIVVAIDQPLAGVNITPATATITVINPNSLYFRSEVDQQEVIKLIQGQEASIKLDSFDQNEIKSKLNYIAFTPVSGQSSTVYEIRFGLPLDNQNLNYRLGMDGDVAILIKDKTDVLTIPIEAINDDNGQIYVWLKINDKIERRDVKTGIETDTRVEILEGLNQNDQVVIKKR</sequence>
<dbReference type="Gene3D" id="2.40.30.170">
    <property type="match status" value="1"/>
</dbReference>
<name>A0A2M7BQA3_9BACT</name>
<keyword evidence="2" id="KW-1133">Transmembrane helix</keyword>
<feature type="transmembrane region" description="Helical" evidence="2">
    <location>
        <begin position="7"/>
        <end position="25"/>
    </location>
</feature>